<keyword evidence="5" id="KW-1185">Reference proteome</keyword>
<keyword evidence="3" id="KW-0732">Signal</keyword>
<evidence type="ECO:0000256" key="2">
    <source>
        <dbReference type="SAM" id="Phobius"/>
    </source>
</evidence>
<dbReference type="Ensembl" id="ENSLLET00000001946.1">
    <property type="protein sequence ID" value="ENSLLEP00000001863.1"/>
    <property type="gene ID" value="ENSLLEG00000001205.1"/>
</dbReference>
<reference evidence="4" key="2">
    <citation type="submission" date="2025-09" db="UniProtKB">
        <authorList>
            <consortium name="Ensembl"/>
        </authorList>
    </citation>
    <scope>IDENTIFICATION</scope>
</reference>
<evidence type="ECO:0000313" key="5">
    <source>
        <dbReference type="Proteomes" id="UP000694569"/>
    </source>
</evidence>
<keyword evidence="2" id="KW-1133">Transmembrane helix</keyword>
<evidence type="ECO:0000256" key="1">
    <source>
        <dbReference type="SAM" id="MobiDB-lite"/>
    </source>
</evidence>
<dbReference type="OrthoDB" id="9909623at2759"/>
<sequence>MERRRLLQVLSLAWLSSFIHTALGAEPKEIVAAFNQSVVLNFPERSDVNEVVWKMLSDLVGKVRNNTVTYTGKCGCVVHENGSVTLHSWQTFEERTYTYELYNKAGENLNGGKIRVIVIELMDSPVISYNCSETRVRVQCAVSSKNVSELAVSWDGGQKSKDVKGAFLETNITHHNKPRRVTCEAKNQLGEEKTSKKIDCTNPWSLEMILGVAGGGVAFIIFLILLIFCLTQRCCKRDRRGDVEVSYMQPGHTVQQRQLPQPPSQHNTQNLAQSLVNPAEHNPGQRNQTAQRKAPPEPPTQDNRVAPSKNKGISELTDTGSQPRNKHSQRPSLPSNHPAEQPPHPQPRNQSKPHRQQRRKQ</sequence>
<keyword evidence="2" id="KW-0472">Membrane</keyword>
<dbReference type="InterPro" id="IPR013783">
    <property type="entry name" value="Ig-like_fold"/>
</dbReference>
<dbReference type="Gene3D" id="2.60.40.10">
    <property type="entry name" value="Immunoglobulins"/>
    <property type="match status" value="2"/>
</dbReference>
<dbReference type="AlphaFoldDB" id="A0A8C5LNK6"/>
<dbReference type="InterPro" id="IPR036179">
    <property type="entry name" value="Ig-like_dom_sf"/>
</dbReference>
<evidence type="ECO:0000256" key="3">
    <source>
        <dbReference type="SAM" id="SignalP"/>
    </source>
</evidence>
<feature type="compositionally biased region" description="Basic residues" evidence="1">
    <location>
        <begin position="351"/>
        <end position="361"/>
    </location>
</feature>
<dbReference type="SUPFAM" id="SSF48726">
    <property type="entry name" value="Immunoglobulin"/>
    <property type="match status" value="1"/>
</dbReference>
<evidence type="ECO:0000313" key="4">
    <source>
        <dbReference type="Ensembl" id="ENSLLEP00000001863.1"/>
    </source>
</evidence>
<feature type="signal peptide" evidence="3">
    <location>
        <begin position="1"/>
        <end position="24"/>
    </location>
</feature>
<accession>A0A8C5LNK6</accession>
<evidence type="ECO:0008006" key="6">
    <source>
        <dbReference type="Google" id="ProtNLM"/>
    </source>
</evidence>
<name>A0A8C5LNK6_9ANUR</name>
<feature type="region of interest" description="Disordered" evidence="1">
    <location>
        <begin position="277"/>
        <end position="361"/>
    </location>
</feature>
<dbReference type="GeneTree" id="ENSGT01020000230623"/>
<protein>
    <recommendedName>
        <fullName evidence="6">T-cell surface antigen CD2</fullName>
    </recommendedName>
</protein>
<keyword evidence="2" id="KW-0812">Transmembrane</keyword>
<dbReference type="Proteomes" id="UP000694569">
    <property type="component" value="Unplaced"/>
</dbReference>
<feature type="transmembrane region" description="Helical" evidence="2">
    <location>
        <begin position="208"/>
        <end position="230"/>
    </location>
</feature>
<reference evidence="4" key="1">
    <citation type="submission" date="2025-08" db="UniProtKB">
        <authorList>
            <consortium name="Ensembl"/>
        </authorList>
    </citation>
    <scope>IDENTIFICATION</scope>
</reference>
<organism evidence="4 5">
    <name type="scientific">Leptobrachium leishanense</name>
    <name type="common">Leishan spiny toad</name>
    <dbReference type="NCBI Taxonomy" id="445787"/>
    <lineage>
        <taxon>Eukaryota</taxon>
        <taxon>Metazoa</taxon>
        <taxon>Chordata</taxon>
        <taxon>Craniata</taxon>
        <taxon>Vertebrata</taxon>
        <taxon>Euteleostomi</taxon>
        <taxon>Amphibia</taxon>
        <taxon>Batrachia</taxon>
        <taxon>Anura</taxon>
        <taxon>Pelobatoidea</taxon>
        <taxon>Megophryidae</taxon>
        <taxon>Leptobrachium</taxon>
    </lineage>
</organism>
<proteinExistence type="predicted"/>
<feature type="chain" id="PRO_5034606740" description="T-cell surface antigen CD2" evidence="3">
    <location>
        <begin position="25"/>
        <end position="361"/>
    </location>
</feature>